<protein>
    <submittedName>
        <fullName evidence="9">Cytochrome c biogenesis protein CcsA</fullName>
    </submittedName>
</protein>
<name>A0ABZ2ILQ9_9BACT</name>
<evidence type="ECO:0000259" key="7">
    <source>
        <dbReference type="Pfam" id="PF01578"/>
    </source>
</evidence>
<evidence type="ECO:0000256" key="2">
    <source>
        <dbReference type="ARBA" id="ARBA00022692"/>
    </source>
</evidence>
<keyword evidence="5 6" id="KW-0472">Membrane</keyword>
<evidence type="ECO:0000259" key="8">
    <source>
        <dbReference type="Pfam" id="PF05140"/>
    </source>
</evidence>
<evidence type="ECO:0000313" key="10">
    <source>
        <dbReference type="Proteomes" id="UP001320603"/>
    </source>
</evidence>
<keyword evidence="4 6" id="KW-1133">Transmembrane helix</keyword>
<keyword evidence="2 6" id="KW-0812">Transmembrane</keyword>
<feature type="domain" description="Cytochrome c assembly protein" evidence="7">
    <location>
        <begin position="570"/>
        <end position="774"/>
    </location>
</feature>
<reference evidence="9 10" key="1">
    <citation type="submission" date="2024-02" db="EMBL/GenBank/DDBJ databases">
        <title>Whole genome sequencing of Parabacteroides sp. AD58.</title>
        <authorList>
            <person name="Chaplin A.V."/>
            <person name="Pikina A.P."/>
            <person name="Sokolova S.R."/>
            <person name="Korostin D.O."/>
            <person name="Efimov B.A."/>
        </authorList>
    </citation>
    <scope>NUCLEOTIDE SEQUENCE [LARGE SCALE GENOMIC DNA]</scope>
    <source>
        <strain evidence="9 10">AD58</strain>
    </source>
</reference>
<evidence type="ECO:0000256" key="3">
    <source>
        <dbReference type="ARBA" id="ARBA00022748"/>
    </source>
</evidence>
<feature type="transmembrane region" description="Helical" evidence="6">
    <location>
        <begin position="44"/>
        <end position="65"/>
    </location>
</feature>
<evidence type="ECO:0000256" key="5">
    <source>
        <dbReference type="ARBA" id="ARBA00023136"/>
    </source>
</evidence>
<dbReference type="Pfam" id="PF01578">
    <property type="entry name" value="Cytochrom_C_asm"/>
    <property type="match status" value="1"/>
</dbReference>
<accession>A0ABZ2ILQ9</accession>
<dbReference type="InterPro" id="IPR002541">
    <property type="entry name" value="Cyt_c_assembly"/>
</dbReference>
<feature type="transmembrane region" description="Helical" evidence="6">
    <location>
        <begin position="12"/>
        <end position="32"/>
    </location>
</feature>
<organism evidence="9 10">
    <name type="scientific">Parabacteroides absconsus</name>
    <dbReference type="NCBI Taxonomy" id="2951805"/>
    <lineage>
        <taxon>Bacteria</taxon>
        <taxon>Pseudomonadati</taxon>
        <taxon>Bacteroidota</taxon>
        <taxon>Bacteroidia</taxon>
        <taxon>Bacteroidales</taxon>
        <taxon>Tannerellaceae</taxon>
        <taxon>Parabacteroides</taxon>
    </lineage>
</organism>
<dbReference type="PANTHER" id="PTHR30071:SF1">
    <property type="entry name" value="CYTOCHROME B_B6 PROTEIN-RELATED"/>
    <property type="match status" value="1"/>
</dbReference>
<feature type="transmembrane region" description="Helical" evidence="6">
    <location>
        <begin position="721"/>
        <end position="739"/>
    </location>
</feature>
<evidence type="ECO:0000256" key="6">
    <source>
        <dbReference type="SAM" id="Phobius"/>
    </source>
</evidence>
<feature type="transmembrane region" description="Helical" evidence="6">
    <location>
        <begin position="746"/>
        <end position="770"/>
    </location>
</feature>
<keyword evidence="3" id="KW-0201">Cytochrome c-type biogenesis</keyword>
<feature type="transmembrane region" description="Helical" evidence="6">
    <location>
        <begin position="77"/>
        <end position="99"/>
    </location>
</feature>
<feature type="transmembrane region" description="Helical" evidence="6">
    <location>
        <begin position="638"/>
        <end position="665"/>
    </location>
</feature>
<comment type="subcellular location">
    <subcellularLocation>
        <location evidence="1">Membrane</location>
        <topology evidence="1">Multi-pass membrane protein</topology>
    </subcellularLocation>
</comment>
<dbReference type="Pfam" id="PF05140">
    <property type="entry name" value="ResB"/>
    <property type="match status" value="1"/>
</dbReference>
<proteinExistence type="predicted"/>
<sequence>MKSVILRYLSSPVTGLILMVVYALGLAVATFIEKQLGTETAKEWVYYSPVFIFWQFLMVVNFLAMAGKYQLVRRKKWGALLTHLAFIVILGGAMCSHVFSEEGLLHLREGESSNQIAVRAGDKTYFHTLPFQVELVKFTLTRYPGSASPSSFESEVLVHVDGETRRELIFMNNVLDVKGYRFYQASYDKDEQGTILSVNRDVAGRNITYAGYILLALGLLLCIVGPHSRFMYLSRQLKDMRSAGVTTLLLIGLLSISAGMKAEEKSMDLNKVVQQFVVSPEHAAAFGALPVQSENGRMIPMNTFSSEVLRKLHKEDTFGKLNSDQFLLSLLAMPDMWMRVPLIRLSDKEISAHYGLPDKSCSYLQVFDDRGAYKFQADVEKAYAKMPNERTRFDKDLMKLDEQVNILYQVFNYQRIHIFPKEGDPNHKWYAPGDDLSVYSGKDSLFVSRIFLWYLGEVQSALKTQDWSKADEVLGMIETYQQAKSQGVDISPKKMQAEIKYNQMNIFRQCKIGYLVTGGLLLIVAFVAMFNEKRKLNTLFLLLAGLVVAVFGFHTYGMGVRWYIAGYAPWSNSYETMVYVAWATVAAGLLFARRSRITMALATLFAGIILFVSGLNWMDPEISPLVPVLKSPWLMFHVAVIVAAYGFFGICCLLGITNLVIMALMRNKNQEQMLLRIRELTVVNEMALLVGLALMTIGTFLGAVWANESWGRYWGWDPKETWALITMIIYALVEHLRLVRKWYNLWSFNFSSVMAFCSVLMTFFGVNYFLSGMHSYGENDQVNGIFMYIFVVIVVVIILSVIAYWKYMRRKIIAEDNFTSNNLNR</sequence>
<feature type="transmembrane region" description="Helical" evidence="6">
    <location>
        <begin position="512"/>
        <end position="531"/>
    </location>
</feature>
<feature type="transmembrane region" description="Helical" evidence="6">
    <location>
        <begin position="599"/>
        <end position="618"/>
    </location>
</feature>
<dbReference type="EMBL" id="CP146284">
    <property type="protein sequence ID" value="WWV66827.1"/>
    <property type="molecule type" value="Genomic_DNA"/>
</dbReference>
<feature type="domain" description="ResB-like" evidence="8">
    <location>
        <begin position="75"/>
        <end position="193"/>
    </location>
</feature>
<dbReference type="Proteomes" id="UP001320603">
    <property type="component" value="Chromosome"/>
</dbReference>
<feature type="transmembrane region" description="Helical" evidence="6">
    <location>
        <begin position="209"/>
        <end position="230"/>
    </location>
</feature>
<dbReference type="InterPro" id="IPR045062">
    <property type="entry name" value="Cyt_c_biogenesis_CcsA/CcmC"/>
</dbReference>
<dbReference type="RefSeq" id="WP_251967629.1">
    <property type="nucleotide sequence ID" value="NZ_CP146284.1"/>
</dbReference>
<feature type="transmembrane region" description="Helical" evidence="6">
    <location>
        <begin position="785"/>
        <end position="805"/>
    </location>
</feature>
<feature type="transmembrane region" description="Helical" evidence="6">
    <location>
        <begin position="686"/>
        <end position="706"/>
    </location>
</feature>
<dbReference type="PANTHER" id="PTHR30071">
    <property type="entry name" value="HEME EXPORTER PROTEIN C"/>
    <property type="match status" value="1"/>
</dbReference>
<evidence type="ECO:0000313" key="9">
    <source>
        <dbReference type="EMBL" id="WWV66827.1"/>
    </source>
</evidence>
<evidence type="ECO:0000256" key="4">
    <source>
        <dbReference type="ARBA" id="ARBA00022989"/>
    </source>
</evidence>
<gene>
    <name evidence="9" type="primary">ccsA</name>
    <name evidence="9" type="ORF">NEE14_002210</name>
</gene>
<feature type="transmembrane region" description="Helical" evidence="6">
    <location>
        <begin position="538"/>
        <end position="556"/>
    </location>
</feature>
<keyword evidence="10" id="KW-1185">Reference proteome</keyword>
<evidence type="ECO:0000256" key="1">
    <source>
        <dbReference type="ARBA" id="ARBA00004141"/>
    </source>
</evidence>
<dbReference type="InterPro" id="IPR007816">
    <property type="entry name" value="ResB-like_domain"/>
</dbReference>
<feature type="transmembrane region" description="Helical" evidence="6">
    <location>
        <begin position="576"/>
        <end position="592"/>
    </location>
</feature>